<evidence type="ECO:0000313" key="1">
    <source>
        <dbReference type="EMBL" id="ABM78221.1"/>
    </source>
</evidence>
<dbReference type="KEGG" id="pmf:P9303_14751"/>
<accession>A2C9R1</accession>
<dbReference type="HOGENOM" id="CLU_2827732_0_0_3"/>
<dbReference type="EMBL" id="CP000554">
    <property type="protein sequence ID" value="ABM78221.1"/>
    <property type="molecule type" value="Genomic_DNA"/>
</dbReference>
<name>A2C9R1_PROM3</name>
<gene>
    <name evidence="1" type="ordered locus">P9303_14751</name>
</gene>
<evidence type="ECO:0000313" key="2">
    <source>
        <dbReference type="Proteomes" id="UP000002274"/>
    </source>
</evidence>
<reference evidence="1 2" key="1">
    <citation type="journal article" date="2007" name="PLoS Genet.">
        <title>Patterns and implications of gene gain and loss in the evolution of Prochlorococcus.</title>
        <authorList>
            <person name="Kettler G.C."/>
            <person name="Martiny A.C."/>
            <person name="Huang K."/>
            <person name="Zucker J."/>
            <person name="Coleman M.L."/>
            <person name="Rodrigue S."/>
            <person name="Chen F."/>
            <person name="Lapidus A."/>
            <person name="Ferriera S."/>
            <person name="Johnson J."/>
            <person name="Steglich C."/>
            <person name="Church G.M."/>
            <person name="Richardson P."/>
            <person name="Chisholm S.W."/>
        </authorList>
    </citation>
    <scope>NUCLEOTIDE SEQUENCE [LARGE SCALE GENOMIC DNA]</scope>
    <source>
        <strain evidence="1 2">MIT 9303</strain>
    </source>
</reference>
<organism evidence="1 2">
    <name type="scientific">Prochlorococcus marinus (strain MIT 9303)</name>
    <dbReference type="NCBI Taxonomy" id="59922"/>
    <lineage>
        <taxon>Bacteria</taxon>
        <taxon>Bacillati</taxon>
        <taxon>Cyanobacteriota</taxon>
        <taxon>Cyanophyceae</taxon>
        <taxon>Synechococcales</taxon>
        <taxon>Prochlorococcaceae</taxon>
        <taxon>Prochlorococcus</taxon>
    </lineage>
</organism>
<protein>
    <submittedName>
        <fullName evidence="1">Uncharacterized protein</fullName>
    </submittedName>
</protein>
<dbReference type="AlphaFoldDB" id="A2C9R1"/>
<sequence>MIIAEIRTISSPTFCCHSQKNIAPTLMCPMNFAIRGASGSNYQASARWKLKVEGLDHFHQAKTENI</sequence>
<dbReference type="Proteomes" id="UP000002274">
    <property type="component" value="Chromosome"/>
</dbReference>
<proteinExistence type="predicted"/>